<feature type="non-terminal residue" evidence="1">
    <location>
        <position position="1"/>
    </location>
</feature>
<evidence type="ECO:0000313" key="1">
    <source>
        <dbReference type="EMBL" id="TFK67494.1"/>
    </source>
</evidence>
<organism evidence="1 2">
    <name type="scientific">Pluteus cervinus</name>
    <dbReference type="NCBI Taxonomy" id="181527"/>
    <lineage>
        <taxon>Eukaryota</taxon>
        <taxon>Fungi</taxon>
        <taxon>Dikarya</taxon>
        <taxon>Basidiomycota</taxon>
        <taxon>Agaricomycotina</taxon>
        <taxon>Agaricomycetes</taxon>
        <taxon>Agaricomycetidae</taxon>
        <taxon>Agaricales</taxon>
        <taxon>Pluteineae</taxon>
        <taxon>Pluteaceae</taxon>
        <taxon>Pluteus</taxon>
    </lineage>
</organism>
<reference evidence="1 2" key="1">
    <citation type="journal article" date="2019" name="Nat. Ecol. Evol.">
        <title>Megaphylogeny resolves global patterns of mushroom evolution.</title>
        <authorList>
            <person name="Varga T."/>
            <person name="Krizsan K."/>
            <person name="Foldi C."/>
            <person name="Dima B."/>
            <person name="Sanchez-Garcia M."/>
            <person name="Sanchez-Ramirez S."/>
            <person name="Szollosi G.J."/>
            <person name="Szarkandi J.G."/>
            <person name="Papp V."/>
            <person name="Albert L."/>
            <person name="Andreopoulos W."/>
            <person name="Angelini C."/>
            <person name="Antonin V."/>
            <person name="Barry K.W."/>
            <person name="Bougher N.L."/>
            <person name="Buchanan P."/>
            <person name="Buyck B."/>
            <person name="Bense V."/>
            <person name="Catcheside P."/>
            <person name="Chovatia M."/>
            <person name="Cooper J."/>
            <person name="Damon W."/>
            <person name="Desjardin D."/>
            <person name="Finy P."/>
            <person name="Geml J."/>
            <person name="Haridas S."/>
            <person name="Hughes K."/>
            <person name="Justo A."/>
            <person name="Karasinski D."/>
            <person name="Kautmanova I."/>
            <person name="Kiss B."/>
            <person name="Kocsube S."/>
            <person name="Kotiranta H."/>
            <person name="LaButti K.M."/>
            <person name="Lechner B.E."/>
            <person name="Liimatainen K."/>
            <person name="Lipzen A."/>
            <person name="Lukacs Z."/>
            <person name="Mihaltcheva S."/>
            <person name="Morgado L.N."/>
            <person name="Niskanen T."/>
            <person name="Noordeloos M.E."/>
            <person name="Ohm R.A."/>
            <person name="Ortiz-Santana B."/>
            <person name="Ovrebo C."/>
            <person name="Racz N."/>
            <person name="Riley R."/>
            <person name="Savchenko A."/>
            <person name="Shiryaev A."/>
            <person name="Soop K."/>
            <person name="Spirin V."/>
            <person name="Szebenyi C."/>
            <person name="Tomsovsky M."/>
            <person name="Tulloss R.E."/>
            <person name="Uehling J."/>
            <person name="Grigoriev I.V."/>
            <person name="Vagvolgyi C."/>
            <person name="Papp T."/>
            <person name="Martin F.M."/>
            <person name="Miettinen O."/>
            <person name="Hibbett D.S."/>
            <person name="Nagy L.G."/>
        </authorList>
    </citation>
    <scope>NUCLEOTIDE SEQUENCE [LARGE SCALE GENOMIC DNA]</scope>
    <source>
        <strain evidence="1 2">NL-1719</strain>
    </source>
</reference>
<name>A0ACD3AP94_9AGAR</name>
<proteinExistence type="predicted"/>
<protein>
    <submittedName>
        <fullName evidence="1">Uncharacterized protein</fullName>
    </submittedName>
</protein>
<sequence>LMWVYGSEGVGKSAFAKWLAQYFDEREQLAASFFFFHHGRGRNHIRKFIPTIAHQIASSFPSAKQRIVEALRDPNSLDEMALKWQWENLVLKPLASINRPILLVIDGLDEC</sequence>
<accession>A0ACD3AP94</accession>
<evidence type="ECO:0000313" key="2">
    <source>
        <dbReference type="Proteomes" id="UP000308600"/>
    </source>
</evidence>
<keyword evidence="2" id="KW-1185">Reference proteome</keyword>
<feature type="non-terminal residue" evidence="1">
    <location>
        <position position="111"/>
    </location>
</feature>
<dbReference type="Proteomes" id="UP000308600">
    <property type="component" value="Unassembled WGS sequence"/>
</dbReference>
<dbReference type="EMBL" id="ML208374">
    <property type="protein sequence ID" value="TFK67494.1"/>
    <property type="molecule type" value="Genomic_DNA"/>
</dbReference>
<gene>
    <name evidence="1" type="ORF">BDN72DRAFT_751491</name>
</gene>